<dbReference type="GO" id="GO:0015031">
    <property type="term" value="P:protein transport"/>
    <property type="evidence" value="ECO:0007669"/>
    <property type="project" value="UniProtKB-KW"/>
</dbReference>
<dbReference type="PANTHER" id="PTHR12542:SF7">
    <property type="entry name" value="EXOCYST SUBUNIT EXO70 FAMILY PROTEIN"/>
    <property type="match status" value="1"/>
</dbReference>
<evidence type="ECO:0000256" key="1">
    <source>
        <dbReference type="ARBA" id="ARBA00006756"/>
    </source>
</evidence>
<evidence type="ECO:0000313" key="6">
    <source>
        <dbReference type="EMBL" id="URE39673.1"/>
    </source>
</evidence>
<evidence type="ECO:0000256" key="2">
    <source>
        <dbReference type="ARBA" id="ARBA00022448"/>
    </source>
</evidence>
<dbReference type="InterPro" id="IPR016159">
    <property type="entry name" value="Cullin_repeat-like_dom_sf"/>
</dbReference>
<comment type="function">
    <text evidence="3">Component of the exocyst complex.</text>
</comment>
<dbReference type="GO" id="GO:0000145">
    <property type="term" value="C:exocyst"/>
    <property type="evidence" value="ECO:0007669"/>
    <property type="project" value="InterPro"/>
</dbReference>
<dbReference type="AlphaFoldDB" id="A0A9E7HZ42"/>
<evidence type="ECO:0000256" key="4">
    <source>
        <dbReference type="SAM" id="MobiDB-lite"/>
    </source>
</evidence>
<feature type="domain" description="Exocyst complex subunit Exo70 C-terminal" evidence="5">
    <location>
        <begin position="188"/>
        <end position="560"/>
    </location>
</feature>
<keyword evidence="3" id="KW-0268">Exocytosis</keyword>
<organism evidence="6 7">
    <name type="scientific">Musa troglodytarum</name>
    <name type="common">fe'i banana</name>
    <dbReference type="NCBI Taxonomy" id="320322"/>
    <lineage>
        <taxon>Eukaryota</taxon>
        <taxon>Viridiplantae</taxon>
        <taxon>Streptophyta</taxon>
        <taxon>Embryophyta</taxon>
        <taxon>Tracheophyta</taxon>
        <taxon>Spermatophyta</taxon>
        <taxon>Magnoliopsida</taxon>
        <taxon>Liliopsida</taxon>
        <taxon>Zingiberales</taxon>
        <taxon>Musaceae</taxon>
        <taxon>Musa</taxon>
    </lineage>
</organism>
<dbReference type="Pfam" id="PF03081">
    <property type="entry name" value="Exo70_C"/>
    <property type="match status" value="1"/>
</dbReference>
<accession>A0A9E7HZ42</accession>
<gene>
    <name evidence="6" type="ORF">MUK42_07905</name>
</gene>
<dbReference type="InterPro" id="IPR004140">
    <property type="entry name" value="Exo70"/>
</dbReference>
<dbReference type="GO" id="GO:0006887">
    <property type="term" value="P:exocytosis"/>
    <property type="evidence" value="ECO:0007669"/>
    <property type="project" value="UniProtKB-KW"/>
</dbReference>
<feature type="region of interest" description="Disordered" evidence="4">
    <location>
        <begin position="60"/>
        <end position="89"/>
    </location>
</feature>
<keyword evidence="3" id="KW-0653">Protein transport</keyword>
<sequence>MDDGHGRGATPRRSSRPEDRIHAAMARLEEELRFVLENCCNDIDVESLVDLRSLSTRSSVSMGDEIGCSPGDETGGRDDSKAESPPSLASAAAVEEAVGAGSTITRSSYRSTPSIRVVDLLPPDAVEDLRSIVDRMFAAGHGWECARAYGAARKEAVELCLTRLGVDGLEIGDVQRLEWEVLEANIRRWIRAARVCVRVVFASERRLCELVFDGLTDDAPFTEAVKSAALQLFGFAEAVSTGRRSPEKLFKMLDLHDAMADLLPDIAAVFQSCLSSEPIYIQAAEILPKLTEAIREIISEFETAVLLDPPKTPVPGGNFHPLTRYVMNYLGLISEYEPALVELIATSPSASSRFSDTDAAAAAAAQIDVPELENQTPLAAHLTWIIAALHHNLESKASLYRDNALSHLFLMNNLHYIVQKVNASPELRAMIGDEYLRRLKGRYRQLATGYQRATWARILHCLSYEGVHVAGKLSSGVSMSTLRERFRDFNAAFEEVHRTQATWFVPDAQLREELRISIAEWLVPAYRGFLGRYRHLVENGRHPGTYIKYSVEDLELALSDFFEGSPASVNRRRFHRMTTP</sequence>
<evidence type="ECO:0000256" key="3">
    <source>
        <dbReference type="RuleBase" id="RU365026"/>
    </source>
</evidence>
<dbReference type="OrthoDB" id="1922221at2759"/>
<comment type="similarity">
    <text evidence="1 3">Belongs to the EXO70 family.</text>
</comment>
<dbReference type="EMBL" id="CP097510">
    <property type="protein sequence ID" value="URE39673.1"/>
    <property type="molecule type" value="Genomic_DNA"/>
</dbReference>
<protein>
    <recommendedName>
        <fullName evidence="3">Exocyst subunit Exo70 family protein</fullName>
    </recommendedName>
</protein>
<evidence type="ECO:0000259" key="5">
    <source>
        <dbReference type="Pfam" id="PF03081"/>
    </source>
</evidence>
<dbReference type="Gene3D" id="1.20.1280.170">
    <property type="entry name" value="Exocyst complex component Exo70"/>
    <property type="match status" value="1"/>
</dbReference>
<proteinExistence type="inferred from homology"/>
<dbReference type="GO" id="GO:0005546">
    <property type="term" value="F:phosphatidylinositol-4,5-bisphosphate binding"/>
    <property type="evidence" value="ECO:0007669"/>
    <property type="project" value="InterPro"/>
</dbReference>
<keyword evidence="7" id="KW-1185">Reference proteome</keyword>
<keyword evidence="2 3" id="KW-0813">Transport</keyword>
<name>A0A9E7HZ42_9LILI</name>
<dbReference type="PANTHER" id="PTHR12542">
    <property type="entry name" value="EXOCYST COMPLEX PROTEIN EXO70"/>
    <property type="match status" value="1"/>
</dbReference>
<dbReference type="SUPFAM" id="SSF74788">
    <property type="entry name" value="Cullin repeat-like"/>
    <property type="match status" value="1"/>
</dbReference>
<dbReference type="Proteomes" id="UP001055439">
    <property type="component" value="Chromosome 8"/>
</dbReference>
<reference evidence="6" key="1">
    <citation type="submission" date="2022-05" db="EMBL/GenBank/DDBJ databases">
        <title>The Musa troglodytarum L. genome provides insights into the mechanism of non-climacteric behaviour and enrichment of carotenoids.</title>
        <authorList>
            <person name="Wang J."/>
        </authorList>
    </citation>
    <scope>NUCLEOTIDE SEQUENCE</scope>
    <source>
        <tissue evidence="6">Leaf</tissue>
    </source>
</reference>
<evidence type="ECO:0000313" key="7">
    <source>
        <dbReference type="Proteomes" id="UP001055439"/>
    </source>
</evidence>
<dbReference type="InterPro" id="IPR046364">
    <property type="entry name" value="Exo70_C"/>
</dbReference>